<sequence length="233" mass="25791">MSRLPQFPFGIQATAVRLPLTPPRAIRCRPVASPTDTKVSRDHKYSSLCQPVKDPVSGELVGTLSLCSHAHLRPSIPLFLKAFCSLDSTAWAAERTPENKSARQSVLKGQMYATCAICKTFLSLPTASSRLISLPIQSLSRHSCMQTATHTHTHTQTHTAASRHVYLIDILKWFGPFQCHLRLPQKAAGDVSEIVSTTRSMEAIALSQTFIVQEVWDINSLQKYCVQMSRSSS</sequence>
<proteinExistence type="predicted"/>
<accession>A0A448X8I9</accession>
<dbReference type="AlphaFoldDB" id="A0A448X8I9"/>
<dbReference type="Proteomes" id="UP000784294">
    <property type="component" value="Unassembled WGS sequence"/>
</dbReference>
<evidence type="ECO:0000313" key="2">
    <source>
        <dbReference type="Proteomes" id="UP000784294"/>
    </source>
</evidence>
<protein>
    <submittedName>
        <fullName evidence="1">Uncharacterized protein</fullName>
    </submittedName>
</protein>
<reference evidence="1" key="1">
    <citation type="submission" date="2018-11" db="EMBL/GenBank/DDBJ databases">
        <authorList>
            <consortium name="Pathogen Informatics"/>
        </authorList>
    </citation>
    <scope>NUCLEOTIDE SEQUENCE</scope>
</reference>
<gene>
    <name evidence="1" type="ORF">PXEA_LOCUS24269</name>
</gene>
<organism evidence="1 2">
    <name type="scientific">Protopolystoma xenopodis</name>
    <dbReference type="NCBI Taxonomy" id="117903"/>
    <lineage>
        <taxon>Eukaryota</taxon>
        <taxon>Metazoa</taxon>
        <taxon>Spiralia</taxon>
        <taxon>Lophotrochozoa</taxon>
        <taxon>Platyhelminthes</taxon>
        <taxon>Monogenea</taxon>
        <taxon>Polyopisthocotylea</taxon>
        <taxon>Polystomatidea</taxon>
        <taxon>Polystomatidae</taxon>
        <taxon>Protopolystoma</taxon>
    </lineage>
</organism>
<dbReference type="EMBL" id="CAAALY010116020">
    <property type="protein sequence ID" value="VEL30829.1"/>
    <property type="molecule type" value="Genomic_DNA"/>
</dbReference>
<evidence type="ECO:0000313" key="1">
    <source>
        <dbReference type="EMBL" id="VEL30829.1"/>
    </source>
</evidence>
<name>A0A448X8I9_9PLAT</name>
<keyword evidence="2" id="KW-1185">Reference proteome</keyword>
<comment type="caution">
    <text evidence="1">The sequence shown here is derived from an EMBL/GenBank/DDBJ whole genome shotgun (WGS) entry which is preliminary data.</text>
</comment>